<evidence type="ECO:0000313" key="3">
    <source>
        <dbReference type="EMBL" id="OQV19128.1"/>
    </source>
</evidence>
<protein>
    <recommendedName>
        <fullName evidence="2">SAM domain-containing protein</fullName>
    </recommendedName>
</protein>
<name>A0A1W0WV93_HYPEX</name>
<dbReference type="Proteomes" id="UP000192578">
    <property type="component" value="Unassembled WGS sequence"/>
</dbReference>
<evidence type="ECO:0000259" key="2">
    <source>
        <dbReference type="SMART" id="SM00454"/>
    </source>
</evidence>
<accession>A0A1W0WV93</accession>
<comment type="caution">
    <text evidence="3">The sequence shown here is derived from an EMBL/GenBank/DDBJ whole genome shotgun (WGS) entry which is preliminary data.</text>
</comment>
<gene>
    <name evidence="3" type="ORF">BV898_06767</name>
</gene>
<reference evidence="4" key="1">
    <citation type="submission" date="2017-01" db="EMBL/GenBank/DDBJ databases">
        <title>Comparative genomics of anhydrobiosis in the tardigrade Hypsibius dujardini.</title>
        <authorList>
            <person name="Yoshida Y."/>
            <person name="Koutsovoulos G."/>
            <person name="Laetsch D."/>
            <person name="Stevens L."/>
            <person name="Kumar S."/>
            <person name="Horikawa D."/>
            <person name="Ishino K."/>
            <person name="Komine S."/>
            <person name="Tomita M."/>
            <person name="Blaxter M."/>
            <person name="Arakawa K."/>
        </authorList>
    </citation>
    <scope>NUCLEOTIDE SEQUENCE [LARGE SCALE GENOMIC DNA]</scope>
    <source>
        <strain evidence="4">Z151</strain>
    </source>
</reference>
<dbReference type="EMBL" id="MTYJ01000042">
    <property type="protein sequence ID" value="OQV19128.1"/>
    <property type="molecule type" value="Genomic_DNA"/>
</dbReference>
<feature type="domain" description="SAM" evidence="2">
    <location>
        <begin position="589"/>
        <end position="655"/>
    </location>
</feature>
<feature type="compositionally biased region" description="Basic and acidic residues" evidence="1">
    <location>
        <begin position="345"/>
        <end position="355"/>
    </location>
</feature>
<evidence type="ECO:0000256" key="1">
    <source>
        <dbReference type="SAM" id="MobiDB-lite"/>
    </source>
</evidence>
<dbReference type="OrthoDB" id="2390104at2759"/>
<dbReference type="Gene3D" id="1.10.150.50">
    <property type="entry name" value="Transcription Factor, Ets-1"/>
    <property type="match status" value="1"/>
</dbReference>
<sequence length="656" mass="70566">MPKAVKAAMIATYKAAVERAIRTLNPLCWPGKAQISEYCQLHCGLQDADLLSHYIDLFVATGELLEERGNSNNCTRYRLLAAQEEGDGPVSAGASTFADNNDAAEPVSVASSEVSGSGATGSLFTGSSNGVSSVKTTKRLLCAVRAACSATCRDAVSLQQIQRQLSSSHRFTRLKGLSLEGRLRQEVTNRRLRMVGLCYGLGPATDAPLVPVGDDDPTDGTERKPAIPPLVIKKARIAEAVTADGCADDDDDGKPQRKKRKRSPQRLDCKLLDRLASRNITVSMSVGGEYVTKFEGLKTAANGEIVECTAAAAQEEDTTVRKSGRVIKRPAKFSCTKAERKRMRKNGDAQPKETPQKAQAFEFVIVRQKSPSLAAGSVIPKMAQADTVAGTTTVPDKVPLPVQQVTVVDSPSPAKIDGDMEIISPVSLVTQDDSVLDCSKTCPSPEEASHMLPQSNGLLGKAVVVPLDFGDSEIPGDKVEVMSVQESVPAEINDAIPLSPLAATEDNRKVAVVEVETQTTDTSDVPSASESIGSFLKKCPVFAGYPRAITAGVEQSTKVTIADLVSFTLDRWQEAQRPNQHAAGHIQAVSGWTCEMIADKLRRRGHELYADTVMKHKLDGSALLLLLRDDVITRLELPLVHGLKMWRELCDLASRN</sequence>
<keyword evidence="4" id="KW-1185">Reference proteome</keyword>
<feature type="region of interest" description="Disordered" evidence="1">
    <location>
        <begin position="244"/>
        <end position="265"/>
    </location>
</feature>
<dbReference type="InterPro" id="IPR013761">
    <property type="entry name" value="SAM/pointed_sf"/>
</dbReference>
<organism evidence="3 4">
    <name type="scientific">Hypsibius exemplaris</name>
    <name type="common">Freshwater tardigrade</name>
    <dbReference type="NCBI Taxonomy" id="2072580"/>
    <lineage>
        <taxon>Eukaryota</taxon>
        <taxon>Metazoa</taxon>
        <taxon>Ecdysozoa</taxon>
        <taxon>Tardigrada</taxon>
        <taxon>Eutardigrada</taxon>
        <taxon>Parachela</taxon>
        <taxon>Hypsibioidea</taxon>
        <taxon>Hypsibiidae</taxon>
        <taxon>Hypsibius</taxon>
    </lineage>
</organism>
<evidence type="ECO:0000313" key="4">
    <source>
        <dbReference type="Proteomes" id="UP000192578"/>
    </source>
</evidence>
<dbReference type="SUPFAM" id="SSF47769">
    <property type="entry name" value="SAM/Pointed domain"/>
    <property type="match status" value="1"/>
</dbReference>
<feature type="region of interest" description="Disordered" evidence="1">
    <location>
        <begin position="337"/>
        <end position="356"/>
    </location>
</feature>
<proteinExistence type="predicted"/>
<dbReference type="SMART" id="SM00454">
    <property type="entry name" value="SAM"/>
    <property type="match status" value="1"/>
</dbReference>
<dbReference type="AlphaFoldDB" id="A0A1W0WV93"/>
<dbReference type="InterPro" id="IPR001660">
    <property type="entry name" value="SAM"/>
</dbReference>